<keyword evidence="7" id="KW-0732">Signal</keyword>
<dbReference type="SMART" id="SM00408">
    <property type="entry name" value="IGc2"/>
    <property type="match status" value="8"/>
</dbReference>
<feature type="domain" description="Ig-like" evidence="8">
    <location>
        <begin position="38"/>
        <end position="106"/>
    </location>
</feature>
<feature type="domain" description="Ig-like" evidence="8">
    <location>
        <begin position="969"/>
        <end position="1038"/>
    </location>
</feature>
<dbReference type="Gene3D" id="2.60.40.10">
    <property type="entry name" value="Immunoglobulins"/>
    <property type="match status" value="11"/>
</dbReference>
<evidence type="ECO:0000256" key="5">
    <source>
        <dbReference type="SAM" id="MobiDB-lite"/>
    </source>
</evidence>
<feature type="chain" id="PRO_5040113983" evidence="7">
    <location>
        <begin position="29"/>
        <end position="1240"/>
    </location>
</feature>
<keyword evidence="6" id="KW-1133">Transmembrane helix</keyword>
<reference evidence="9" key="3">
    <citation type="submission" date="2025-09" db="UniProtKB">
        <authorList>
            <consortium name="Ensembl"/>
        </authorList>
    </citation>
    <scope>IDENTIFICATION</scope>
</reference>
<sequence>MTLDRPGKGATMLWKFTLLLFCIRLSLGMTSVAIQSQPELWIETNYPQAPWENITLWCKSPSRISSKFLLLKDKTQMTWIRPSYKTFQVSFPIGALTESNTGLYRCCYWKETGWSEPSKVLELKAPGQLPKPIFWIQAETSPLPGCNVNILCHGWLQDLVFMLFKEGYAEPVDYQVPTGTVAIFSIANMTPESEGVYICRTHIQMLPTLWSEPSNPLKLIVAGLYPKPTLTAYPGPIMAPGESLNLRCQGPIYGMTFALIRLEDLEKSFYRKRPIKNEAHFFFRALKIHDAGHYLCFYYDGSNRGSLLSDVLKIWVTDTFPKTWLLAQPSPVVQMGQNVSLWCRGPVDGVGLALYKKGEDKPLQLLDTTSIDDNESFFLNNVTYSDAGIYSCHYLLSWKTSIRVTSHNTVELVVVDKPSKPSLSAWPSTMCKPGKAITLQCRVPYPVLEFSLEWEERATFQKFSVDGDFTISNVEGKGTGTYSCSYRREAHANIWSHRSEPLKLMGPAGFLIWNYVLNEAIRLSLIIQLVALLLVVLWIRWKCRRLRIREAWLLGTAQGVTMLFIVTALLCCGLCNGVLTEETEIIMPTPKPELWAETNFPLAPWKNLTLWCRSPSSSTKEFVLLKDGTGWIATRPASEQVRAAFPLGALTQSHIGSYHCHSWEEMAVSEPSEALELVGTDILPKPVISASPPIRGQELQIWCKGWLAGMGFALYKDGVQEPVQQLGAVGREAFFTIQRMEDKDEGNYSCRTHTEKHPFKWSEPSEPLELVIKEMYPKPFFKTWASPVVTPGARVTFNCSTPHQRVSFILYKDGSEIASSDKSWANPGASAAHFLIISVGIGDGGNYSCRYYDFAFWSEPSDPVELVVTEFYPKPTLLAQPGPVVLPGKNVTLRCQGAFQGMRFALLQEGTLVPLQFQSTPGNSAEFLLHTVGAEDSGNYSCVYYETTMSNRGSHLSKSIMIWVTGLLPKPSLLAQPGPMVAPGENMTLQCQGELPDSTFVLLKEGTQEPLEQQRPSGYRADFRMPAVRGEDSGIYSCIYYLDSAPFAASNHSDSLKIWVTDKPPKPSLSAWPSTMFKLGKDITLQCRGPLPGVEFVLEHDGEEAPQQFSEDGDFVINNVEGKGIGNYSCSYRLQAYPDIWSEPSDLLELVGAAGPAAQECTVGNIVRSSLIVVVVVALGVVLAIEWKKWPRLRTRDSETDGRDQTIALEECNQEGEPGTSTNSPSSISQGTSVELPVPI</sequence>
<keyword evidence="6" id="KW-0812">Transmembrane</keyword>
<dbReference type="GO" id="GO:0002764">
    <property type="term" value="P:immune response-regulating signaling pathway"/>
    <property type="evidence" value="ECO:0007669"/>
    <property type="project" value="TreeGrafter"/>
</dbReference>
<dbReference type="Ensembl" id="ENSEAST00005043091.1">
    <property type="protein sequence ID" value="ENSEASP00005039038.1"/>
    <property type="gene ID" value="ENSEASG00005014382.2"/>
</dbReference>
<dbReference type="PROSITE" id="PS50835">
    <property type="entry name" value="IG_LIKE"/>
    <property type="match status" value="6"/>
</dbReference>
<dbReference type="InterPro" id="IPR013783">
    <property type="entry name" value="Ig-like_fold"/>
</dbReference>
<keyword evidence="3" id="KW-0325">Glycoprotein</keyword>
<gene>
    <name evidence="9" type="primary">IGSF1</name>
</gene>
<dbReference type="FunFam" id="2.60.40.10:FF:000033">
    <property type="entry name" value="Killer cell immunoglobulin-like receptor"/>
    <property type="match status" value="11"/>
</dbReference>
<evidence type="ECO:0000256" key="7">
    <source>
        <dbReference type="SAM" id="SignalP"/>
    </source>
</evidence>
<dbReference type="InterPro" id="IPR003599">
    <property type="entry name" value="Ig_sub"/>
</dbReference>
<evidence type="ECO:0000313" key="9">
    <source>
        <dbReference type="Ensembl" id="ENSEASP00005039038.1"/>
    </source>
</evidence>
<dbReference type="PANTHER" id="PTHR11738">
    <property type="entry name" value="MHC CLASS I NK CELL RECEPTOR"/>
    <property type="match status" value="1"/>
</dbReference>
<evidence type="ECO:0000256" key="3">
    <source>
        <dbReference type="ARBA" id="ARBA00023180"/>
    </source>
</evidence>
<keyword evidence="10" id="KW-1185">Reference proteome</keyword>
<keyword evidence="4" id="KW-0393">Immunoglobulin domain</keyword>
<feature type="compositionally biased region" description="Polar residues" evidence="5">
    <location>
        <begin position="1219"/>
        <end position="1233"/>
    </location>
</feature>
<dbReference type="GeneTree" id="ENSGT01150000286974"/>
<feature type="transmembrane region" description="Helical" evidence="6">
    <location>
        <begin position="551"/>
        <end position="570"/>
    </location>
</feature>
<dbReference type="InterPro" id="IPR007110">
    <property type="entry name" value="Ig-like_dom"/>
</dbReference>
<reference evidence="9 10" key="1">
    <citation type="journal article" date="2020" name="Nat. Commun.">
        <title>Donkey genomes provide new insights into domestication and selection for coat color.</title>
        <authorList>
            <person name="Wang"/>
            <person name="C."/>
            <person name="Li"/>
            <person name="H."/>
            <person name="Guo"/>
            <person name="Y."/>
            <person name="Huang"/>
            <person name="J."/>
            <person name="Sun"/>
            <person name="Y."/>
            <person name="Min"/>
            <person name="J."/>
            <person name="Wang"/>
            <person name="J."/>
            <person name="Fang"/>
            <person name="X."/>
            <person name="Zhao"/>
            <person name="Z."/>
            <person name="Wang"/>
            <person name="S."/>
            <person name="Zhang"/>
            <person name="Y."/>
            <person name="Liu"/>
            <person name="Q."/>
            <person name="Jiang"/>
            <person name="Q."/>
            <person name="Wang"/>
            <person name="X."/>
            <person name="Guo"/>
            <person name="Y."/>
            <person name="Yang"/>
            <person name="C."/>
            <person name="Wang"/>
            <person name="Y."/>
            <person name="Tian"/>
            <person name="F."/>
            <person name="Zhuang"/>
            <person name="G."/>
            <person name="Fan"/>
            <person name="Y."/>
            <person name="Gao"/>
            <person name="Q."/>
            <person name="Li"/>
            <person name="Y."/>
            <person name="Ju"/>
            <person name="Z."/>
            <person name="Li"/>
            <person name="J."/>
            <person name="Li"/>
            <person name="R."/>
            <person name="Hou"/>
            <person name="M."/>
            <person name="Yang"/>
            <person name="G."/>
            <person name="Liu"/>
            <person name="G."/>
            <person name="Liu"/>
            <person name="W."/>
            <person name="Guo"/>
            <person name="J."/>
            <person name="Pan"/>
            <person name="S."/>
            <person name="Fan"/>
            <person name="G."/>
            <person name="Zhang"/>
            <person name="W."/>
            <person name="Zhang"/>
            <person name="R."/>
            <person name="Yu"/>
            <person name="J."/>
            <person name="Zhang"/>
            <person name="X."/>
            <person name="Yin"/>
            <person name="Q."/>
            <person name="Ji"/>
            <person name="C."/>
            <person name="Jin"/>
            <person name="Y."/>
            <person name="Yue"/>
            <person name="G."/>
            <person name="Liu"/>
            <person name="M."/>
            <person name="Xu"/>
            <person name="J."/>
            <person name="Liu"/>
            <person name="S."/>
            <person name="Jordana"/>
            <person name="J."/>
            <person name="Noce"/>
            <person name="A."/>
            <person name="Amills"/>
            <person name="M."/>
            <person name="Wu"/>
            <person name="D.D."/>
            <person name="Li"/>
            <person name="S."/>
            <person name="Zhou"/>
            <person name="X. and Zhong"/>
            <person name="J."/>
        </authorList>
    </citation>
    <scope>NUCLEOTIDE SEQUENCE [LARGE SCALE GENOMIC DNA]</scope>
</reference>
<feature type="domain" description="Ig-like" evidence="8">
    <location>
        <begin position="777"/>
        <end position="869"/>
    </location>
</feature>
<reference evidence="9" key="2">
    <citation type="submission" date="2025-08" db="UniProtKB">
        <authorList>
            <consortium name="Ensembl"/>
        </authorList>
    </citation>
    <scope>IDENTIFICATION</scope>
</reference>
<evidence type="ECO:0000259" key="8">
    <source>
        <dbReference type="PROSITE" id="PS50835"/>
    </source>
</evidence>
<feature type="signal peptide" evidence="7">
    <location>
        <begin position="1"/>
        <end position="28"/>
    </location>
</feature>
<evidence type="ECO:0000256" key="2">
    <source>
        <dbReference type="ARBA" id="ARBA00023157"/>
    </source>
</evidence>
<protein>
    <submittedName>
        <fullName evidence="9">Immunoglobulin superfamily member 1</fullName>
    </submittedName>
</protein>
<evidence type="ECO:0000313" key="10">
    <source>
        <dbReference type="Proteomes" id="UP000694387"/>
    </source>
</evidence>
<keyword evidence="2" id="KW-1015">Disulfide bond</keyword>
<dbReference type="SUPFAM" id="SSF48726">
    <property type="entry name" value="Immunoglobulin"/>
    <property type="match status" value="11"/>
</dbReference>
<dbReference type="InterPro" id="IPR036179">
    <property type="entry name" value="Ig-like_dom_sf"/>
</dbReference>
<dbReference type="Pfam" id="PF13927">
    <property type="entry name" value="Ig_3"/>
    <property type="match status" value="1"/>
</dbReference>
<keyword evidence="6" id="KW-0472">Membrane</keyword>
<dbReference type="AlphaFoldDB" id="A0A9L0IPN1"/>
<dbReference type="Proteomes" id="UP000694387">
    <property type="component" value="Chromosome X"/>
</dbReference>
<evidence type="ECO:0000256" key="6">
    <source>
        <dbReference type="SAM" id="Phobius"/>
    </source>
</evidence>
<evidence type="ECO:0000256" key="4">
    <source>
        <dbReference type="ARBA" id="ARBA00023319"/>
    </source>
</evidence>
<feature type="domain" description="Ig-like" evidence="8">
    <location>
        <begin position="321"/>
        <end position="392"/>
    </location>
</feature>
<accession>A0A9L0IPN1</accession>
<dbReference type="SMART" id="SM00409">
    <property type="entry name" value="IG"/>
    <property type="match status" value="10"/>
</dbReference>
<feature type="domain" description="Ig-like" evidence="8">
    <location>
        <begin position="421"/>
        <end position="484"/>
    </location>
</feature>
<proteinExistence type="predicted"/>
<feature type="compositionally biased region" description="Basic and acidic residues" evidence="5">
    <location>
        <begin position="1195"/>
        <end position="1204"/>
    </location>
</feature>
<keyword evidence="1" id="KW-0677">Repeat</keyword>
<name>A0A9L0IPN1_EQUAS</name>
<feature type="domain" description="Ig-like" evidence="8">
    <location>
        <begin position="873"/>
        <end position="961"/>
    </location>
</feature>
<dbReference type="InterPro" id="IPR003598">
    <property type="entry name" value="Ig_sub2"/>
</dbReference>
<organism evidence="9 10">
    <name type="scientific">Equus asinus</name>
    <name type="common">Donkey</name>
    <name type="synonym">Equus africanus asinus</name>
    <dbReference type="NCBI Taxonomy" id="9793"/>
    <lineage>
        <taxon>Eukaryota</taxon>
        <taxon>Metazoa</taxon>
        <taxon>Chordata</taxon>
        <taxon>Craniata</taxon>
        <taxon>Vertebrata</taxon>
        <taxon>Euteleostomi</taxon>
        <taxon>Mammalia</taxon>
        <taxon>Eutheria</taxon>
        <taxon>Laurasiatheria</taxon>
        <taxon>Perissodactyla</taxon>
        <taxon>Equidae</taxon>
        <taxon>Equus</taxon>
    </lineage>
</organism>
<dbReference type="PANTHER" id="PTHR11738:SF186">
    <property type="entry name" value="OSTEOCLAST-ASSOCIATED IMMUNOGLOBULIN-LIKE RECEPTOR"/>
    <property type="match status" value="1"/>
</dbReference>
<dbReference type="Pfam" id="PF13895">
    <property type="entry name" value="Ig_2"/>
    <property type="match status" value="3"/>
</dbReference>
<evidence type="ECO:0000256" key="1">
    <source>
        <dbReference type="ARBA" id="ARBA00022737"/>
    </source>
</evidence>
<feature type="transmembrane region" description="Helical" evidence="6">
    <location>
        <begin position="520"/>
        <end position="539"/>
    </location>
</feature>
<dbReference type="InterPro" id="IPR050412">
    <property type="entry name" value="Ig-like_Receptors_ImmuneReg"/>
</dbReference>
<feature type="region of interest" description="Disordered" evidence="5">
    <location>
        <begin position="1195"/>
        <end position="1240"/>
    </location>
</feature>